<dbReference type="InterPro" id="IPR046960">
    <property type="entry name" value="PPR_At4g14850-like_plant"/>
</dbReference>
<dbReference type="Gene3D" id="1.25.40.10">
    <property type="entry name" value="Tetratricopeptide repeat domain"/>
    <property type="match status" value="5"/>
</dbReference>
<evidence type="ECO:0000256" key="2">
    <source>
        <dbReference type="ARBA" id="ARBA00061659"/>
    </source>
</evidence>
<dbReference type="Pfam" id="PF13041">
    <property type="entry name" value="PPR_2"/>
    <property type="match status" value="1"/>
</dbReference>
<dbReference type="FunFam" id="1.25.40.10:FF:001180">
    <property type="entry name" value="Pentatricopeptide repeat-containing protein At2g03380, mitochondrial"/>
    <property type="match status" value="1"/>
</dbReference>
<comment type="similarity">
    <text evidence="2">Belongs to the PPR family. PCMP-E subfamily.</text>
</comment>
<reference evidence="4 5" key="1">
    <citation type="journal article" date="2018" name="Proc. Natl. Acad. Sci. U.S.A.">
        <title>Draft genome sequence of Camellia sinensis var. sinensis provides insights into the evolution of the tea genome and tea quality.</title>
        <authorList>
            <person name="Wei C."/>
            <person name="Yang H."/>
            <person name="Wang S."/>
            <person name="Zhao J."/>
            <person name="Liu C."/>
            <person name="Gao L."/>
            <person name="Xia E."/>
            <person name="Lu Y."/>
            <person name="Tai Y."/>
            <person name="She G."/>
            <person name="Sun J."/>
            <person name="Cao H."/>
            <person name="Tong W."/>
            <person name="Gao Q."/>
            <person name="Li Y."/>
            <person name="Deng W."/>
            <person name="Jiang X."/>
            <person name="Wang W."/>
            <person name="Chen Q."/>
            <person name="Zhang S."/>
            <person name="Li H."/>
            <person name="Wu J."/>
            <person name="Wang P."/>
            <person name="Li P."/>
            <person name="Shi C."/>
            <person name="Zheng F."/>
            <person name="Jian J."/>
            <person name="Huang B."/>
            <person name="Shan D."/>
            <person name="Shi M."/>
            <person name="Fang C."/>
            <person name="Yue Y."/>
            <person name="Li F."/>
            <person name="Li D."/>
            <person name="Wei S."/>
            <person name="Han B."/>
            <person name="Jiang C."/>
            <person name="Yin Y."/>
            <person name="Xia T."/>
            <person name="Zhang Z."/>
            <person name="Bennetzen J.L."/>
            <person name="Zhao S."/>
            <person name="Wan X."/>
        </authorList>
    </citation>
    <scope>NUCLEOTIDE SEQUENCE [LARGE SCALE GENOMIC DNA]</scope>
    <source>
        <strain evidence="5">cv. Shuchazao</strain>
        <tissue evidence="4">Leaf</tissue>
    </source>
</reference>
<dbReference type="GO" id="GO:0003723">
    <property type="term" value="F:RNA binding"/>
    <property type="evidence" value="ECO:0007669"/>
    <property type="project" value="InterPro"/>
</dbReference>
<evidence type="ECO:0008006" key="6">
    <source>
        <dbReference type="Google" id="ProtNLM"/>
    </source>
</evidence>
<dbReference type="GO" id="GO:0009451">
    <property type="term" value="P:RNA modification"/>
    <property type="evidence" value="ECO:0007669"/>
    <property type="project" value="InterPro"/>
</dbReference>
<dbReference type="NCBIfam" id="TIGR00756">
    <property type="entry name" value="PPR"/>
    <property type="match status" value="3"/>
</dbReference>
<comment type="caution">
    <text evidence="4">The sequence shown here is derived from an EMBL/GenBank/DDBJ whole genome shotgun (WGS) entry which is preliminary data.</text>
</comment>
<evidence type="ECO:0000256" key="1">
    <source>
        <dbReference type="ARBA" id="ARBA00022737"/>
    </source>
</evidence>
<dbReference type="Pfam" id="PF01535">
    <property type="entry name" value="PPR"/>
    <property type="match status" value="9"/>
</dbReference>
<dbReference type="InterPro" id="IPR011990">
    <property type="entry name" value="TPR-like_helical_dom_sf"/>
</dbReference>
<organism evidence="4 5">
    <name type="scientific">Camellia sinensis var. sinensis</name>
    <name type="common">China tea</name>
    <dbReference type="NCBI Taxonomy" id="542762"/>
    <lineage>
        <taxon>Eukaryota</taxon>
        <taxon>Viridiplantae</taxon>
        <taxon>Streptophyta</taxon>
        <taxon>Embryophyta</taxon>
        <taxon>Tracheophyta</taxon>
        <taxon>Spermatophyta</taxon>
        <taxon>Magnoliopsida</taxon>
        <taxon>eudicotyledons</taxon>
        <taxon>Gunneridae</taxon>
        <taxon>Pentapetalae</taxon>
        <taxon>asterids</taxon>
        <taxon>Ericales</taxon>
        <taxon>Theaceae</taxon>
        <taxon>Camellia</taxon>
    </lineage>
</organism>
<dbReference type="InterPro" id="IPR046848">
    <property type="entry name" value="E_motif"/>
</dbReference>
<dbReference type="PANTHER" id="PTHR47926">
    <property type="entry name" value="PENTATRICOPEPTIDE REPEAT-CONTAINING PROTEIN"/>
    <property type="match status" value="1"/>
</dbReference>
<dbReference type="InterPro" id="IPR002885">
    <property type="entry name" value="PPR_rpt"/>
</dbReference>
<dbReference type="Proteomes" id="UP000306102">
    <property type="component" value="Unassembled WGS sequence"/>
</dbReference>
<dbReference type="AlphaFoldDB" id="A0A4S4D6J6"/>
<accession>A0A4S4D6J6</accession>
<dbReference type="FunFam" id="1.25.40.10:FF:000309">
    <property type="entry name" value="Pentatricopeptide repeat-containing protein, chloroplastic"/>
    <property type="match status" value="1"/>
</dbReference>
<dbReference type="PROSITE" id="PS51375">
    <property type="entry name" value="PPR"/>
    <property type="match status" value="4"/>
</dbReference>
<dbReference type="PANTHER" id="PTHR47926:SF363">
    <property type="entry name" value="PENTATRICOPEPTIDE REPEAT-CONTAINING PROTEIN"/>
    <property type="match status" value="1"/>
</dbReference>
<dbReference type="Pfam" id="PF20431">
    <property type="entry name" value="E_motif"/>
    <property type="match status" value="1"/>
</dbReference>
<evidence type="ECO:0000256" key="3">
    <source>
        <dbReference type="PROSITE-ProRule" id="PRU00708"/>
    </source>
</evidence>
<dbReference type="FunFam" id="1.25.40.10:FF:000196">
    <property type="entry name" value="Pentatricopeptide repeat-containing protein At4g14850"/>
    <property type="match status" value="1"/>
</dbReference>
<dbReference type="FunFam" id="1.25.40.10:FF:000073">
    <property type="entry name" value="Pentatricopeptide repeat-containing protein chloroplastic"/>
    <property type="match status" value="1"/>
</dbReference>
<dbReference type="EMBL" id="SDRB02012341">
    <property type="protein sequence ID" value="THF98022.1"/>
    <property type="molecule type" value="Genomic_DNA"/>
</dbReference>
<gene>
    <name evidence="4" type="ORF">TEA_007571</name>
</gene>
<evidence type="ECO:0000313" key="5">
    <source>
        <dbReference type="Proteomes" id="UP000306102"/>
    </source>
</evidence>
<sequence>MRKLNSHISRITTITLRPHLQSTSRTLASSPTHPQQCLLQPPEFDQTVASIRSISSNPFFSLLGLCRNLSSLKNIHALLLVHGLTTDLLFQTKLVSLYGFFGKIETARSVFDRIPHPDVYSYKVMIRWYFLNDLYLELILFYTRLRKCLTEHDNIVFSIVLKACSELRAIDEGRKVHCQIVKMGSPDSFVLTGLVDMYAKCGELECSRDVFDEIVDKNVVCWTSMIVGYVQNDCAVEGLVLFNQMRDGLVEGNQYTFGSIVAACTKVGALHQGKWIHGYVIRKGIDLNSFLVTNLADMYIKCGNISDARSIFDELHTIDLVSWTAMIVGYAQSGYADEALRLFTDKRWASILPNAVTTASVLSACAQSVNLKLGRSIHSLGFKLGLEDHTITNALIHMYAKCHMIVDARNLFETVSDKNLIAWNSIISGYSQNGSAYEALKFFHQMRTECLLPDAVTMLAVLSACCSLGSLAIGSSLHAYSVKQGLLSSNVYVGTALVNLYAKCGDAEAARIVFDGMREKNRKTWAAMIGGYGMQGDCSGSVALFDEMLKESLEPNDVIFMTIISACSHTGMVGEGLKYFNSMCEQYNFVPSRKHYVCMVDLLARAGRLEEAWNFIENMVVMEPDVTLFGAFLHGCNLHSRFDLGEVAAKRMLDLHPDEACYYVLVSNMYTSGGRWDQANKVRELMKKRGLSKSPGCSQVEMDTGNDFSPLRVASLH</sequence>
<protein>
    <recommendedName>
        <fullName evidence="6">Pentacotripeptide-repeat region of PRORP domain-containing protein</fullName>
    </recommendedName>
</protein>
<name>A0A4S4D6J6_CAMSN</name>
<feature type="repeat" description="PPR" evidence="3">
    <location>
        <begin position="419"/>
        <end position="453"/>
    </location>
</feature>
<feature type="repeat" description="PPR" evidence="3">
    <location>
        <begin position="319"/>
        <end position="353"/>
    </location>
</feature>
<keyword evidence="5" id="KW-1185">Reference proteome</keyword>
<keyword evidence="1" id="KW-0677">Repeat</keyword>
<feature type="repeat" description="PPR" evidence="3">
    <location>
        <begin position="521"/>
        <end position="555"/>
    </location>
</feature>
<dbReference type="SUPFAM" id="SSF48452">
    <property type="entry name" value="TPR-like"/>
    <property type="match status" value="2"/>
</dbReference>
<feature type="repeat" description="PPR" evidence="3">
    <location>
        <begin position="187"/>
        <end position="221"/>
    </location>
</feature>
<proteinExistence type="inferred from homology"/>
<dbReference type="FunFam" id="1.25.40.10:FF:000212">
    <property type="entry name" value="Pentatricopeptide repeat-containing protein At2g03380, mitochondrial"/>
    <property type="match status" value="1"/>
</dbReference>
<evidence type="ECO:0000313" key="4">
    <source>
        <dbReference type="EMBL" id="THF98022.1"/>
    </source>
</evidence>